<sequence>MDFCPDCGAMILPDKEGNLKCKCGYKNTISDEDKEQYAVSEKIDSNNSVIMRGEDIGILPTTNEVCPKCGNRKAEYWLLQTRSADEAPTRFFKCTECKHTWRDYD</sequence>
<comment type="similarity">
    <text evidence="8 11">Belongs to the archaeal rpoM/eukaryotic RPA12/RPB9/RPC11 RNA polymerase family.</text>
</comment>
<keyword evidence="3 10" id="KW-0863">Zinc-finger</keyword>
<evidence type="ECO:0000256" key="11">
    <source>
        <dbReference type="RuleBase" id="RU003474"/>
    </source>
</evidence>
<feature type="binding site" evidence="9">
    <location>
        <position position="69"/>
    </location>
    <ligand>
        <name>Zn(2+)</name>
        <dbReference type="ChEBI" id="CHEBI:29105"/>
        <label>2</label>
    </ligand>
</feature>
<evidence type="ECO:0000256" key="4">
    <source>
        <dbReference type="ARBA" id="ARBA00022833"/>
    </source>
</evidence>
<dbReference type="InterPro" id="IPR001222">
    <property type="entry name" value="Znf_TFIIS"/>
</dbReference>
<evidence type="ECO:0000313" key="13">
    <source>
        <dbReference type="EMBL" id="KZX13078.1"/>
    </source>
</evidence>
<evidence type="ECO:0000256" key="5">
    <source>
        <dbReference type="ARBA" id="ARBA00023015"/>
    </source>
</evidence>
<evidence type="ECO:0000256" key="3">
    <source>
        <dbReference type="ARBA" id="ARBA00022771"/>
    </source>
</evidence>
<feature type="zinc finger region" description="C4-type" evidence="10">
    <location>
        <begin position="4"/>
        <end position="23"/>
    </location>
</feature>
<feature type="binding site" evidence="9">
    <location>
        <position position="21"/>
    </location>
    <ligand>
        <name>Zn(2+)</name>
        <dbReference type="ChEBI" id="CHEBI:29105"/>
        <label>1</label>
    </ligand>
</feature>
<evidence type="ECO:0000256" key="2">
    <source>
        <dbReference type="ARBA" id="ARBA00022723"/>
    </source>
</evidence>
<feature type="binding site" evidence="9">
    <location>
        <position position="97"/>
    </location>
    <ligand>
        <name>Zn(2+)</name>
        <dbReference type="ChEBI" id="CHEBI:29105"/>
        <label>2</label>
    </ligand>
</feature>
<evidence type="ECO:0000313" key="14">
    <source>
        <dbReference type="Proteomes" id="UP000077245"/>
    </source>
</evidence>
<dbReference type="EMBL" id="LWMV01000156">
    <property type="protein sequence ID" value="KZX13078.1"/>
    <property type="molecule type" value="Genomic_DNA"/>
</dbReference>
<dbReference type="GO" id="GO:0008270">
    <property type="term" value="F:zinc ion binding"/>
    <property type="evidence" value="ECO:0007669"/>
    <property type="project" value="UniProtKB-KW"/>
</dbReference>
<dbReference type="RefSeq" id="WP_067090438.1">
    <property type="nucleotide sequence ID" value="NZ_LWMV01000156.1"/>
</dbReference>
<dbReference type="AlphaFoldDB" id="A0A166BAD1"/>
<keyword evidence="14" id="KW-1185">Reference proteome</keyword>
<evidence type="ECO:0000256" key="9">
    <source>
        <dbReference type="PIRSR" id="PIRSR005586-1"/>
    </source>
</evidence>
<dbReference type="CDD" id="cd10511">
    <property type="entry name" value="Zn-ribbon_TFS"/>
    <property type="match status" value="1"/>
</dbReference>
<dbReference type="GO" id="GO:0006355">
    <property type="term" value="P:regulation of DNA-templated transcription"/>
    <property type="evidence" value="ECO:0007669"/>
    <property type="project" value="InterPro"/>
</dbReference>
<dbReference type="GO" id="GO:0003899">
    <property type="term" value="F:DNA-directed RNA polymerase activity"/>
    <property type="evidence" value="ECO:0007669"/>
    <property type="project" value="InterPro"/>
</dbReference>
<evidence type="ECO:0000256" key="10">
    <source>
        <dbReference type="PIRSR" id="PIRSR005586-2"/>
    </source>
</evidence>
<accession>A0A166BAD1</accession>
<dbReference type="Gene3D" id="2.20.25.10">
    <property type="match status" value="1"/>
</dbReference>
<dbReference type="InterPro" id="IPR012164">
    <property type="entry name" value="Rpa12/Rpb9/Rpc10/TFS"/>
</dbReference>
<reference evidence="13 14" key="1">
    <citation type="submission" date="2016-04" db="EMBL/GenBank/DDBJ databases">
        <title>Genome sequence of Methanobrevibacter curvatus DSM 11111.</title>
        <authorList>
            <person name="Poehlein A."/>
            <person name="Seedorf H."/>
            <person name="Daniel R."/>
        </authorList>
    </citation>
    <scope>NUCLEOTIDE SEQUENCE [LARGE SCALE GENOMIC DNA]</scope>
    <source>
        <strain evidence="13 14">DSM 11111</strain>
    </source>
</reference>
<dbReference type="NCBIfam" id="TIGR01384">
    <property type="entry name" value="TFS_arch"/>
    <property type="match status" value="1"/>
</dbReference>
<dbReference type="PROSITE" id="PS51133">
    <property type="entry name" value="ZF_TFIIS_2"/>
    <property type="match status" value="1"/>
</dbReference>
<dbReference type="PROSITE" id="PS00466">
    <property type="entry name" value="ZF_TFIIS_1"/>
    <property type="match status" value="1"/>
</dbReference>
<dbReference type="InterPro" id="IPR001529">
    <property type="entry name" value="Zn_ribbon_RPB9"/>
</dbReference>
<evidence type="ECO:0000259" key="12">
    <source>
        <dbReference type="PROSITE" id="PS51133"/>
    </source>
</evidence>
<keyword evidence="2 9" id="KW-0479">Metal-binding</keyword>
<dbReference type="STRING" id="49547.MBCUR_07660"/>
<dbReference type="InterPro" id="IPR006288">
    <property type="entry name" value="TFS"/>
</dbReference>
<feature type="binding site" evidence="9">
    <location>
        <position position="4"/>
    </location>
    <ligand>
        <name>Zn(2+)</name>
        <dbReference type="ChEBI" id="CHEBI:29105"/>
        <label>1</label>
    </ligand>
</feature>
<feature type="binding site" evidence="9">
    <location>
        <position position="66"/>
    </location>
    <ligand>
        <name>Zn(2+)</name>
        <dbReference type="ChEBI" id="CHEBI:29105"/>
        <label>2</label>
    </ligand>
</feature>
<dbReference type="SMART" id="SM00440">
    <property type="entry name" value="ZnF_C2C2"/>
    <property type="match status" value="1"/>
</dbReference>
<dbReference type="PANTHER" id="PTHR11239:SF12">
    <property type="entry name" value="DNA-DIRECTED RNA POLYMERASE III SUBUNIT RPC10"/>
    <property type="match status" value="1"/>
</dbReference>
<feature type="binding site" evidence="9">
    <location>
        <position position="7"/>
    </location>
    <ligand>
        <name>Zn(2+)</name>
        <dbReference type="ChEBI" id="CHEBI:29105"/>
        <label>1</label>
    </ligand>
</feature>
<proteinExistence type="inferred from homology"/>
<dbReference type="PANTHER" id="PTHR11239">
    <property type="entry name" value="DNA-DIRECTED RNA POLYMERASE"/>
    <property type="match status" value="1"/>
</dbReference>
<dbReference type="PIRSF" id="PIRSF005586">
    <property type="entry name" value="RNApol_RpoM"/>
    <property type="match status" value="1"/>
</dbReference>
<evidence type="ECO:0000256" key="8">
    <source>
        <dbReference type="PIRNR" id="PIRNR005586"/>
    </source>
</evidence>
<feature type="domain" description="TFIIS-type" evidence="12">
    <location>
        <begin position="62"/>
        <end position="102"/>
    </location>
</feature>
<dbReference type="GO" id="GO:0003676">
    <property type="term" value="F:nucleic acid binding"/>
    <property type="evidence" value="ECO:0007669"/>
    <property type="project" value="InterPro"/>
</dbReference>
<dbReference type="SUPFAM" id="SSF57783">
    <property type="entry name" value="Zinc beta-ribbon"/>
    <property type="match status" value="1"/>
</dbReference>
<gene>
    <name evidence="13" type="ORF">MBCUR_07660</name>
</gene>
<protein>
    <recommendedName>
        <fullName evidence="1">Transcription factor S</fullName>
    </recommendedName>
    <alternativeName>
        <fullName evidence="7">Transcription elongation factor IIS/RNA polymerase subunit homolog</fullName>
    </alternativeName>
</protein>
<comment type="caution">
    <text evidence="13">The sequence shown here is derived from an EMBL/GenBank/DDBJ whole genome shotgun (WGS) entry which is preliminary data.</text>
</comment>
<dbReference type="PROSITE" id="PS01030">
    <property type="entry name" value="RNA_POL_M_15KD"/>
    <property type="match status" value="1"/>
</dbReference>
<dbReference type="InterPro" id="IPR019761">
    <property type="entry name" value="DNA-dir_RNA_pol-M_15_CS"/>
</dbReference>
<dbReference type="PATRIC" id="fig|49547.3.peg.830"/>
<evidence type="ECO:0000256" key="6">
    <source>
        <dbReference type="ARBA" id="ARBA00023163"/>
    </source>
</evidence>
<name>A0A166BAD1_9EURY</name>
<keyword evidence="4 9" id="KW-0862">Zinc</keyword>
<dbReference type="OrthoDB" id="72957at2157"/>
<dbReference type="GO" id="GO:0006351">
    <property type="term" value="P:DNA-templated transcription"/>
    <property type="evidence" value="ECO:0007669"/>
    <property type="project" value="InterPro"/>
</dbReference>
<organism evidence="13 14">
    <name type="scientific">Methanobrevibacter curvatus</name>
    <dbReference type="NCBI Taxonomy" id="49547"/>
    <lineage>
        <taxon>Archaea</taxon>
        <taxon>Methanobacteriati</taxon>
        <taxon>Methanobacteriota</taxon>
        <taxon>Methanomada group</taxon>
        <taxon>Methanobacteria</taxon>
        <taxon>Methanobacteriales</taxon>
        <taxon>Methanobacteriaceae</taxon>
        <taxon>Methanobrevibacter</taxon>
    </lineage>
</organism>
<dbReference type="Pfam" id="PF01096">
    <property type="entry name" value="Zn_ribbon_TFIIS"/>
    <property type="match status" value="1"/>
</dbReference>
<dbReference type="Proteomes" id="UP000077245">
    <property type="component" value="Unassembled WGS sequence"/>
</dbReference>
<dbReference type="SMART" id="SM00661">
    <property type="entry name" value="RPOL9"/>
    <property type="match status" value="1"/>
</dbReference>
<keyword evidence="5" id="KW-0805">Transcription regulation</keyword>
<evidence type="ECO:0000256" key="7">
    <source>
        <dbReference type="ARBA" id="ARBA00032962"/>
    </source>
</evidence>
<keyword evidence="6 8" id="KW-0804">Transcription</keyword>
<feature type="binding site" evidence="9">
    <location>
        <position position="23"/>
    </location>
    <ligand>
        <name>Zn(2+)</name>
        <dbReference type="ChEBI" id="CHEBI:29105"/>
        <label>1</label>
    </ligand>
</feature>
<evidence type="ECO:0000256" key="1">
    <source>
        <dbReference type="ARBA" id="ARBA00018272"/>
    </source>
</evidence>
<feature type="binding site" evidence="9">
    <location>
        <position position="94"/>
    </location>
    <ligand>
        <name>Zn(2+)</name>
        <dbReference type="ChEBI" id="CHEBI:29105"/>
        <label>2</label>
    </ligand>
</feature>